<sequence length="125" mass="13730">MKRGPKTAVGNADDDALQQEEAIHLPVQPDWLTPEGREVWAADIERIELGRLATARDSTSFANYCNLQGQIVRAWRLGETPPAAYLSESRKLQEIFGICGAQSRAQRRPPAGGTTKVFGRGRRAG</sequence>
<evidence type="ECO:0000256" key="1">
    <source>
        <dbReference type="SAM" id="MobiDB-lite"/>
    </source>
</evidence>
<name>A0A4D8QFC9_AZOBR</name>
<geneLocation type="plasmid" evidence="2 3">
    <name>p8</name>
</geneLocation>
<keyword evidence="2" id="KW-0614">Plasmid</keyword>
<accession>A0A4D8QFC9</accession>
<proteinExistence type="predicted"/>
<evidence type="ECO:0008006" key="4">
    <source>
        <dbReference type="Google" id="ProtNLM"/>
    </source>
</evidence>
<protein>
    <recommendedName>
        <fullName evidence="4">Phage terminase small subunit P27 family</fullName>
    </recommendedName>
</protein>
<organism evidence="2 3">
    <name type="scientific">Azospirillum brasilense</name>
    <dbReference type="NCBI Taxonomy" id="192"/>
    <lineage>
        <taxon>Bacteria</taxon>
        <taxon>Pseudomonadati</taxon>
        <taxon>Pseudomonadota</taxon>
        <taxon>Alphaproteobacteria</taxon>
        <taxon>Rhodospirillales</taxon>
        <taxon>Azospirillaceae</taxon>
        <taxon>Azospirillum</taxon>
    </lineage>
</organism>
<reference evidence="2 3" key="1">
    <citation type="submission" date="2018-09" db="EMBL/GenBank/DDBJ databases">
        <title>Whole genome based analysis of evolution and adaptive divergence in Indian and Brazilian strains of Azospirillum brasilense.</title>
        <authorList>
            <person name="Singh C."/>
            <person name="Tripathi A.K."/>
        </authorList>
    </citation>
    <scope>NUCLEOTIDE SEQUENCE [LARGE SCALE GENOMIC DNA]</scope>
    <source>
        <strain evidence="2 3">MTCC4036</strain>
        <plasmid evidence="2 3">p8</plasmid>
    </source>
</reference>
<dbReference type="AlphaFoldDB" id="A0A4D8QFC9"/>
<feature type="region of interest" description="Disordered" evidence="1">
    <location>
        <begin position="103"/>
        <end position="125"/>
    </location>
</feature>
<dbReference type="EMBL" id="CP032338">
    <property type="protein sequence ID" value="QCO07523.1"/>
    <property type="molecule type" value="Genomic_DNA"/>
</dbReference>
<dbReference type="Proteomes" id="UP000298596">
    <property type="component" value="Plasmid p8"/>
</dbReference>
<evidence type="ECO:0000313" key="3">
    <source>
        <dbReference type="Proteomes" id="UP000298596"/>
    </source>
</evidence>
<evidence type="ECO:0000313" key="2">
    <source>
        <dbReference type="EMBL" id="QCO07523.1"/>
    </source>
</evidence>
<gene>
    <name evidence="2" type="ORF">D3867_37195</name>
</gene>